<dbReference type="GO" id="GO:0004123">
    <property type="term" value="F:cystathionine gamma-lyase activity"/>
    <property type="evidence" value="ECO:0007669"/>
    <property type="project" value="TreeGrafter"/>
</dbReference>
<name>W4MAM5_9BACT</name>
<dbReference type="InterPro" id="IPR015421">
    <property type="entry name" value="PyrdxlP-dep_Trfase_major"/>
</dbReference>
<dbReference type="AlphaFoldDB" id="W4MAM5"/>
<dbReference type="SUPFAM" id="SSF117916">
    <property type="entry name" value="Fe-S cluster assembly (FSCA) domain-like"/>
    <property type="match status" value="2"/>
</dbReference>
<dbReference type="SUPFAM" id="SSF53383">
    <property type="entry name" value="PLP-dependent transferases"/>
    <property type="match status" value="1"/>
</dbReference>
<comment type="similarity">
    <text evidence="2 4">Belongs to the trans-sulfuration enzymes family.</text>
</comment>
<reference evidence="6 7" key="1">
    <citation type="journal article" date="2014" name="Nature">
        <title>An environmental bacterial taxon with a large and distinct metabolic repertoire.</title>
        <authorList>
            <person name="Wilson M.C."/>
            <person name="Mori T."/>
            <person name="Ruckert C."/>
            <person name="Uria A.R."/>
            <person name="Helf M.J."/>
            <person name="Takada K."/>
            <person name="Gernert C."/>
            <person name="Steffens U.A."/>
            <person name="Heycke N."/>
            <person name="Schmitt S."/>
            <person name="Rinke C."/>
            <person name="Helfrich E.J."/>
            <person name="Brachmann A.O."/>
            <person name="Gurgui C."/>
            <person name="Wakimoto T."/>
            <person name="Kracht M."/>
            <person name="Crusemann M."/>
            <person name="Hentschel U."/>
            <person name="Abe I."/>
            <person name="Matsunaga S."/>
            <person name="Kalinowski J."/>
            <person name="Takeyama H."/>
            <person name="Piel J."/>
        </authorList>
    </citation>
    <scope>NUCLEOTIDE SEQUENCE [LARGE SCALE GENOMIC DNA]</scope>
    <source>
        <strain evidence="7">TSY2</strain>
    </source>
</reference>
<dbReference type="Gene3D" id="3.90.1150.10">
    <property type="entry name" value="Aspartate Aminotransferase, domain 1"/>
    <property type="match status" value="1"/>
</dbReference>
<dbReference type="GO" id="GO:0005506">
    <property type="term" value="F:iron ion binding"/>
    <property type="evidence" value="ECO:0007669"/>
    <property type="project" value="InterPro"/>
</dbReference>
<sequence>MNEPLSPETLAAQCLGDIDSASGSLVPPIYPSTTYERNPDGTYTSGLVYTRADNPTYDPAERLLARLEGGADCVLFASGNAAATSVFQSLVPGDHVLVSRILYWGIRKWLAEFAVSWGLDVEFVDTADLVALAAAVRPGCTRLLWLETPANPTWEVTDLAAAAEIAHAADVRVAVDSTVATPVLTRPIEWGADLVVHSATKYLNGHSDVLAGAVVTAQMDPFWERLRSWRRNAGAVIGPFEAWLLQRGMRTLFLRVHRASETALALARHFHGHSELKAVLYPGLESHPGHEIAARQMTGGFGSMLSIRVAGDEAHAMAVAGALKVFKRATSLGGVESLVEHRRSTEGPSSPVPGDLLRMSIGLEAPGDLVADLEAALADAASTRMVAVRDEAGGASSSDRSDILAAVTAEIERSVAPTIIARGGMVRVLEVDQGVVTLEASGSPGAILPASPMIETLLRTAVPGVSEVRVVWPGEKPCDPAASEDLAKRVQAILDAEINPAVAAHRGHVSLVDVSDGRVQLRLEGGCQGCNLAQVTLRQGIEPMLRQRLPEVVSVVDVTHHAEGGEPFYSPAKR</sequence>
<dbReference type="PANTHER" id="PTHR11808:SF15">
    <property type="entry name" value="CYSTATHIONINE GAMMA-LYASE"/>
    <property type="match status" value="1"/>
</dbReference>
<evidence type="ECO:0000256" key="1">
    <source>
        <dbReference type="ARBA" id="ARBA00001933"/>
    </source>
</evidence>
<accession>W4MAM5</accession>
<proteinExistence type="inferred from homology"/>
<evidence type="ECO:0000256" key="3">
    <source>
        <dbReference type="ARBA" id="ARBA00022898"/>
    </source>
</evidence>
<dbReference type="InterPro" id="IPR015422">
    <property type="entry name" value="PyrdxlP-dep_Trfase_small"/>
</dbReference>
<dbReference type="PROSITE" id="PS00868">
    <property type="entry name" value="CYS_MET_METAB_PP"/>
    <property type="match status" value="1"/>
</dbReference>
<evidence type="ECO:0000256" key="2">
    <source>
        <dbReference type="ARBA" id="ARBA00009077"/>
    </source>
</evidence>
<comment type="cofactor">
    <cofactor evidence="1 4">
        <name>pyridoxal 5'-phosphate</name>
        <dbReference type="ChEBI" id="CHEBI:597326"/>
    </cofactor>
</comment>
<dbReference type="FunFam" id="3.40.640.10:FF:000046">
    <property type="entry name" value="Cystathionine gamma-lyase"/>
    <property type="match status" value="1"/>
</dbReference>
<dbReference type="Proteomes" id="UP000019140">
    <property type="component" value="Unassembled WGS sequence"/>
</dbReference>
<dbReference type="Gene3D" id="3.40.640.10">
    <property type="entry name" value="Type I PLP-dependent aspartate aminotransferase-like (Major domain)"/>
    <property type="match status" value="1"/>
</dbReference>
<dbReference type="GO" id="GO:0019343">
    <property type="term" value="P:cysteine biosynthetic process via cystathionine"/>
    <property type="evidence" value="ECO:0007669"/>
    <property type="project" value="TreeGrafter"/>
</dbReference>
<dbReference type="InterPro" id="IPR015424">
    <property type="entry name" value="PyrdxlP-dep_Trfase"/>
</dbReference>
<keyword evidence="3 4" id="KW-0663">Pyridoxal phosphate</keyword>
<dbReference type="PANTHER" id="PTHR11808">
    <property type="entry name" value="TRANS-SULFURATION ENZYME FAMILY MEMBER"/>
    <property type="match status" value="1"/>
</dbReference>
<dbReference type="GO" id="GO:0019346">
    <property type="term" value="P:transsulfuration"/>
    <property type="evidence" value="ECO:0007669"/>
    <property type="project" value="InterPro"/>
</dbReference>
<gene>
    <name evidence="6" type="ORF">ETSY2_11365</name>
</gene>
<dbReference type="InterPro" id="IPR000277">
    <property type="entry name" value="Cys/Met-Metab_PyrdxlP-dep_enz"/>
</dbReference>
<dbReference type="HOGENOM" id="CLU_018986_2_2_7"/>
<dbReference type="GO" id="GO:0030170">
    <property type="term" value="F:pyridoxal phosphate binding"/>
    <property type="evidence" value="ECO:0007669"/>
    <property type="project" value="InterPro"/>
</dbReference>
<keyword evidence="7" id="KW-1185">Reference proteome</keyword>
<dbReference type="PATRIC" id="fig|1429439.4.peg.1948"/>
<dbReference type="InterPro" id="IPR034904">
    <property type="entry name" value="FSCA_dom_sf"/>
</dbReference>
<evidence type="ECO:0000259" key="5">
    <source>
        <dbReference type="Pfam" id="PF01106"/>
    </source>
</evidence>
<evidence type="ECO:0000256" key="4">
    <source>
        <dbReference type="RuleBase" id="RU362118"/>
    </source>
</evidence>
<organism evidence="6 7">
    <name type="scientific">Candidatus Entotheonella gemina</name>
    <dbReference type="NCBI Taxonomy" id="1429439"/>
    <lineage>
        <taxon>Bacteria</taxon>
        <taxon>Pseudomonadati</taxon>
        <taxon>Nitrospinota/Tectimicrobiota group</taxon>
        <taxon>Candidatus Tectimicrobiota</taxon>
        <taxon>Candidatus Entotheonellia</taxon>
        <taxon>Candidatus Entotheonellales</taxon>
        <taxon>Candidatus Entotheonellaceae</taxon>
        <taxon>Candidatus Entotheonella</taxon>
    </lineage>
</organism>
<dbReference type="InterPro" id="IPR054542">
    <property type="entry name" value="Cys_met_metab_PP"/>
</dbReference>
<comment type="caution">
    <text evidence="6">The sequence shown here is derived from an EMBL/GenBank/DDBJ whole genome shotgun (WGS) entry which is preliminary data.</text>
</comment>
<dbReference type="GO" id="GO:0016226">
    <property type="term" value="P:iron-sulfur cluster assembly"/>
    <property type="evidence" value="ECO:0007669"/>
    <property type="project" value="InterPro"/>
</dbReference>
<dbReference type="Pfam" id="PF01106">
    <property type="entry name" value="NifU"/>
    <property type="match status" value="1"/>
</dbReference>
<dbReference type="EMBL" id="AZHX01000461">
    <property type="protein sequence ID" value="ETX07414.1"/>
    <property type="molecule type" value="Genomic_DNA"/>
</dbReference>
<feature type="domain" description="NIF system FeS cluster assembly NifU C-terminal" evidence="5">
    <location>
        <begin position="490"/>
        <end position="556"/>
    </location>
</feature>
<dbReference type="Gene3D" id="3.30.300.130">
    <property type="entry name" value="Fe-S cluster assembly (FSCA)"/>
    <property type="match status" value="2"/>
</dbReference>
<evidence type="ECO:0000313" key="6">
    <source>
        <dbReference type="EMBL" id="ETX07414.1"/>
    </source>
</evidence>
<dbReference type="GO" id="GO:0051536">
    <property type="term" value="F:iron-sulfur cluster binding"/>
    <property type="evidence" value="ECO:0007669"/>
    <property type="project" value="InterPro"/>
</dbReference>
<dbReference type="Pfam" id="PF01053">
    <property type="entry name" value="Cys_Met_Meta_PP"/>
    <property type="match status" value="1"/>
</dbReference>
<dbReference type="InterPro" id="IPR001075">
    <property type="entry name" value="NIF_FeS_clus_asmbl_NifU_C"/>
</dbReference>
<dbReference type="GO" id="GO:0005737">
    <property type="term" value="C:cytoplasm"/>
    <property type="evidence" value="ECO:0007669"/>
    <property type="project" value="TreeGrafter"/>
</dbReference>
<evidence type="ECO:0000313" key="7">
    <source>
        <dbReference type="Proteomes" id="UP000019140"/>
    </source>
</evidence>
<protein>
    <recommendedName>
        <fullName evidence="5">NIF system FeS cluster assembly NifU C-terminal domain-containing protein</fullName>
    </recommendedName>
</protein>